<accession>A0AAN0MHT1</accession>
<dbReference type="PANTHER" id="PTHR11879:SF37">
    <property type="entry name" value="AROMATIC-AMINO-ACID AMINOTRANSFERASE"/>
    <property type="match status" value="1"/>
</dbReference>
<evidence type="ECO:0000313" key="10">
    <source>
        <dbReference type="Proteomes" id="UP001431656"/>
    </source>
</evidence>
<evidence type="ECO:0000313" key="9">
    <source>
        <dbReference type="EMBL" id="BEH02879.1"/>
    </source>
</evidence>
<dbReference type="GO" id="GO:0042802">
    <property type="term" value="F:identical protein binding"/>
    <property type="evidence" value="ECO:0007669"/>
    <property type="project" value="TreeGrafter"/>
</dbReference>
<dbReference type="Gene3D" id="3.40.640.10">
    <property type="entry name" value="Type I PLP-dependent aspartate aminotransferase-like (Major domain)"/>
    <property type="match status" value="1"/>
</dbReference>
<dbReference type="InterPro" id="IPR004839">
    <property type="entry name" value="Aminotransferase_I/II_large"/>
</dbReference>
<dbReference type="Proteomes" id="UP001431656">
    <property type="component" value="Chromosome"/>
</dbReference>
<dbReference type="SUPFAM" id="SSF53383">
    <property type="entry name" value="PLP-dependent transferases"/>
    <property type="match status" value="1"/>
</dbReference>
<dbReference type="FunFam" id="3.40.640.10:FF:000015">
    <property type="entry name" value="Aspartate aminotransferase"/>
    <property type="match status" value="1"/>
</dbReference>
<comment type="subunit">
    <text evidence="3">Homodimer.</text>
</comment>
<comment type="similarity">
    <text evidence="2 7">Belongs to the class-I pyridoxal-phosphate-dependent aminotransferase family.</text>
</comment>
<evidence type="ECO:0000259" key="8">
    <source>
        <dbReference type="Pfam" id="PF00155"/>
    </source>
</evidence>
<dbReference type="InterPro" id="IPR000796">
    <property type="entry name" value="Asp_trans"/>
</dbReference>
<evidence type="ECO:0000256" key="6">
    <source>
        <dbReference type="ARBA" id="ARBA00022898"/>
    </source>
</evidence>
<dbReference type="PANTHER" id="PTHR11879">
    <property type="entry name" value="ASPARTATE AMINOTRANSFERASE"/>
    <property type="match status" value="1"/>
</dbReference>
<proteinExistence type="inferred from homology"/>
<evidence type="ECO:0000256" key="3">
    <source>
        <dbReference type="ARBA" id="ARBA00011738"/>
    </source>
</evidence>
<dbReference type="Pfam" id="PF00155">
    <property type="entry name" value="Aminotran_1_2"/>
    <property type="match status" value="1"/>
</dbReference>
<dbReference type="InterPro" id="IPR015424">
    <property type="entry name" value="PyrdxlP-dep_Trfase"/>
</dbReference>
<dbReference type="GO" id="GO:0004838">
    <property type="term" value="F:L-tyrosine-2-oxoglutarate transaminase activity"/>
    <property type="evidence" value="ECO:0007669"/>
    <property type="project" value="TreeGrafter"/>
</dbReference>
<dbReference type="GO" id="GO:0005829">
    <property type="term" value="C:cytosol"/>
    <property type="evidence" value="ECO:0007669"/>
    <property type="project" value="TreeGrafter"/>
</dbReference>
<name>A0AAN0MHT1_9ACTN</name>
<dbReference type="NCBIfam" id="NF006719">
    <property type="entry name" value="PRK09257.1"/>
    <property type="match status" value="1"/>
</dbReference>
<dbReference type="PRINTS" id="PR00799">
    <property type="entry name" value="TRANSAMINASE"/>
</dbReference>
<keyword evidence="10" id="KW-1185">Reference proteome</keyword>
<gene>
    <name evidence="9" type="ORF">brsh051_21600</name>
</gene>
<sequence length="399" mass="43269">MSLFSTVEQAPPDPILGVTEKYLADKRPAKVNLGVGVYQDASGRLPLMRCVEIAEQRLAEDPKPRGYLPIDGLASYTADVRELVFGADSPLISQGRVVTVQALGGTGGLKLGADFLRQVDAAATVLISDPSWENHRALFTRAGFSVSSYRYYDPARRGIDFDGMLADLTAAQPGTIVVLHACCHNPTGYDLNREQWAQVLDVVEARNLVPFLDLAYQGFSVGLADDAWVVRTFASRLGNLFCASSFSKNFGLYGERVGAVSVLCRDADEAARVRSQLKIVVRTNFSNPPTHGAQLVATVLADPTLREIWTSELTGMRERIKSMRTSLASQLAQAGVPEMGYVAEQVGMFSYSGLTRDQMLRLREEFGVYGTDAGRICVAALNENNVGYVASSIASVVRG</sequence>
<keyword evidence="6" id="KW-0663">Pyridoxal phosphate</keyword>
<dbReference type="GO" id="GO:0030170">
    <property type="term" value="F:pyridoxal phosphate binding"/>
    <property type="evidence" value="ECO:0007669"/>
    <property type="project" value="InterPro"/>
</dbReference>
<feature type="domain" description="Aminotransferase class I/classII large" evidence="8">
    <location>
        <begin position="30"/>
        <end position="393"/>
    </location>
</feature>
<evidence type="ECO:0000256" key="5">
    <source>
        <dbReference type="ARBA" id="ARBA00022679"/>
    </source>
</evidence>
<dbReference type="EMBL" id="AP028056">
    <property type="protein sequence ID" value="BEH02879.1"/>
    <property type="molecule type" value="Genomic_DNA"/>
</dbReference>
<evidence type="ECO:0000256" key="1">
    <source>
        <dbReference type="ARBA" id="ARBA00001933"/>
    </source>
</evidence>
<dbReference type="RefSeq" id="WP_286264863.1">
    <property type="nucleotide sequence ID" value="NZ_AP028056.1"/>
</dbReference>
<dbReference type="PROSITE" id="PS00105">
    <property type="entry name" value="AA_TRANSFER_CLASS_1"/>
    <property type="match status" value="1"/>
</dbReference>
<dbReference type="CDD" id="cd00609">
    <property type="entry name" value="AAT_like"/>
    <property type="match status" value="1"/>
</dbReference>
<organism evidence="9 10">
    <name type="scientific">Brooklawnia propionicigenes</name>
    <dbReference type="NCBI Taxonomy" id="3041175"/>
    <lineage>
        <taxon>Bacteria</taxon>
        <taxon>Bacillati</taxon>
        <taxon>Actinomycetota</taxon>
        <taxon>Actinomycetes</taxon>
        <taxon>Propionibacteriales</taxon>
        <taxon>Propionibacteriaceae</taxon>
        <taxon>Brooklawnia</taxon>
    </lineage>
</organism>
<dbReference type="AlphaFoldDB" id="A0AAN0MHT1"/>
<dbReference type="EC" id="2.6.1.-" evidence="7"/>
<protein>
    <recommendedName>
        <fullName evidence="7">Aminotransferase</fullName>
        <ecNumber evidence="7">2.6.1.-</ecNumber>
    </recommendedName>
</protein>
<reference evidence="9" key="1">
    <citation type="journal article" date="2024" name="Int. J. Syst. Evol. Microbiol.">
        <title>Brooklawnia propionicigenes sp. nov., a facultatively anaerobic, propionate-producing bacterium isolated from a methanogenic reactor treating waste from cattle farms.</title>
        <authorList>
            <person name="Akita Y."/>
            <person name="Ueki A."/>
            <person name="Tonouchi A."/>
            <person name="Sugawara Y."/>
            <person name="Honma S."/>
            <person name="Kaku N."/>
            <person name="Ueki K."/>
        </authorList>
    </citation>
    <scope>NUCLEOTIDE SEQUENCE</scope>
    <source>
        <strain evidence="9">SH051</strain>
    </source>
</reference>
<keyword evidence="5 7" id="KW-0808">Transferase</keyword>
<comment type="cofactor">
    <cofactor evidence="1 7">
        <name>pyridoxal 5'-phosphate</name>
        <dbReference type="ChEBI" id="CHEBI:597326"/>
    </cofactor>
</comment>
<evidence type="ECO:0000256" key="4">
    <source>
        <dbReference type="ARBA" id="ARBA00022576"/>
    </source>
</evidence>
<evidence type="ECO:0000256" key="7">
    <source>
        <dbReference type="RuleBase" id="RU000481"/>
    </source>
</evidence>
<dbReference type="KEGG" id="broo:brsh051_21600"/>
<dbReference type="GO" id="GO:0033585">
    <property type="term" value="P:L-phenylalanine biosynthetic process from chorismate via phenylpyruvate"/>
    <property type="evidence" value="ECO:0007669"/>
    <property type="project" value="TreeGrafter"/>
</dbReference>
<keyword evidence="4 7" id="KW-0032">Aminotransferase</keyword>
<dbReference type="InterPro" id="IPR015422">
    <property type="entry name" value="PyrdxlP-dep_Trfase_small"/>
</dbReference>
<dbReference type="InterPro" id="IPR015421">
    <property type="entry name" value="PyrdxlP-dep_Trfase_major"/>
</dbReference>
<dbReference type="Gene3D" id="3.90.1150.10">
    <property type="entry name" value="Aspartate Aminotransferase, domain 1"/>
    <property type="match status" value="1"/>
</dbReference>
<dbReference type="InterPro" id="IPR004838">
    <property type="entry name" value="NHTrfase_class1_PyrdxlP-BS"/>
</dbReference>
<evidence type="ECO:0000256" key="2">
    <source>
        <dbReference type="ARBA" id="ARBA00007441"/>
    </source>
</evidence>